<accession>A0A507E8F3</accession>
<dbReference type="NCBIfam" id="TIGR00125">
    <property type="entry name" value="cyt_tran_rel"/>
    <property type="match status" value="1"/>
</dbReference>
<evidence type="ECO:0000256" key="11">
    <source>
        <dbReference type="ARBA" id="ARBA00048258"/>
    </source>
</evidence>
<dbReference type="EC" id="6.3.2.1" evidence="3"/>
<evidence type="ECO:0000313" key="12">
    <source>
        <dbReference type="EMBL" id="TPX60011.1"/>
    </source>
</evidence>
<dbReference type="Gene3D" id="3.40.50.620">
    <property type="entry name" value="HUPs"/>
    <property type="match status" value="1"/>
</dbReference>
<keyword evidence="7" id="KW-0547">Nucleotide-binding</keyword>
<evidence type="ECO:0000256" key="8">
    <source>
        <dbReference type="ARBA" id="ARBA00022840"/>
    </source>
</evidence>
<evidence type="ECO:0000256" key="1">
    <source>
        <dbReference type="ARBA" id="ARBA00004990"/>
    </source>
</evidence>
<evidence type="ECO:0000256" key="4">
    <source>
        <dbReference type="ARBA" id="ARBA00015647"/>
    </source>
</evidence>
<keyword evidence="8" id="KW-0067">ATP-binding</keyword>
<dbReference type="InterPro" id="IPR014729">
    <property type="entry name" value="Rossmann-like_a/b/a_fold"/>
</dbReference>
<keyword evidence="6" id="KW-0566">Pantothenate biosynthesis</keyword>
<evidence type="ECO:0000313" key="13">
    <source>
        <dbReference type="Proteomes" id="UP000318582"/>
    </source>
</evidence>
<comment type="catalytic activity">
    <reaction evidence="11">
        <text>(R)-pantoate + beta-alanine + ATP = (R)-pantothenate + AMP + diphosphate + H(+)</text>
        <dbReference type="Rhea" id="RHEA:10912"/>
        <dbReference type="ChEBI" id="CHEBI:15378"/>
        <dbReference type="ChEBI" id="CHEBI:15980"/>
        <dbReference type="ChEBI" id="CHEBI:29032"/>
        <dbReference type="ChEBI" id="CHEBI:30616"/>
        <dbReference type="ChEBI" id="CHEBI:33019"/>
        <dbReference type="ChEBI" id="CHEBI:57966"/>
        <dbReference type="ChEBI" id="CHEBI:456215"/>
        <dbReference type="EC" id="6.3.2.1"/>
    </reaction>
</comment>
<dbReference type="Proteomes" id="UP000318582">
    <property type="component" value="Unassembled WGS sequence"/>
</dbReference>
<dbReference type="InterPro" id="IPR004821">
    <property type="entry name" value="Cyt_trans-like"/>
</dbReference>
<dbReference type="PANTHER" id="PTHR21299">
    <property type="entry name" value="CYTIDYLATE KINASE/PANTOATE-BETA-ALANINE LIGASE"/>
    <property type="match status" value="1"/>
</dbReference>
<dbReference type="UniPathway" id="UPA00028">
    <property type="reaction ID" value="UER00005"/>
</dbReference>
<keyword evidence="5 12" id="KW-0436">Ligase</keyword>
<protein>
    <recommendedName>
        <fullName evidence="4">Pantoate--beta-alanine ligase</fullName>
        <ecNumber evidence="3">6.3.2.1</ecNumber>
    </recommendedName>
    <alternativeName>
        <fullName evidence="10">Pantoate-activating enzyme</fullName>
    </alternativeName>
    <alternativeName>
        <fullName evidence="9">Pantothenate synthetase</fullName>
    </alternativeName>
</protein>
<dbReference type="GO" id="GO:0004592">
    <property type="term" value="F:pantoate-beta-alanine ligase activity"/>
    <property type="evidence" value="ECO:0007669"/>
    <property type="project" value="UniProtKB-EC"/>
</dbReference>
<evidence type="ECO:0000256" key="2">
    <source>
        <dbReference type="ARBA" id="ARBA00009256"/>
    </source>
</evidence>
<dbReference type="SUPFAM" id="SSF52374">
    <property type="entry name" value="Nucleotidylyl transferase"/>
    <property type="match status" value="1"/>
</dbReference>
<comment type="pathway">
    <text evidence="1">Cofactor biosynthesis; (R)-pantothenate biosynthesis; (R)-pantothenate from (R)-pantoate and beta-alanine: step 1/1.</text>
</comment>
<evidence type="ECO:0000256" key="6">
    <source>
        <dbReference type="ARBA" id="ARBA00022655"/>
    </source>
</evidence>
<dbReference type="CDD" id="cd00560">
    <property type="entry name" value="PanC"/>
    <property type="match status" value="1"/>
</dbReference>
<evidence type="ECO:0000256" key="7">
    <source>
        <dbReference type="ARBA" id="ARBA00022741"/>
    </source>
</evidence>
<evidence type="ECO:0000256" key="3">
    <source>
        <dbReference type="ARBA" id="ARBA00012219"/>
    </source>
</evidence>
<dbReference type="Gene3D" id="3.30.1300.10">
    <property type="entry name" value="Pantoate-beta-alanine ligase, C-terminal domain"/>
    <property type="match status" value="1"/>
</dbReference>
<evidence type="ECO:0000256" key="10">
    <source>
        <dbReference type="ARBA" id="ARBA00032806"/>
    </source>
</evidence>
<keyword evidence="13" id="KW-1185">Reference proteome</keyword>
<dbReference type="EMBL" id="QEAQ01000019">
    <property type="protein sequence ID" value="TPX60011.1"/>
    <property type="molecule type" value="Genomic_DNA"/>
</dbReference>
<dbReference type="PANTHER" id="PTHR21299:SF1">
    <property type="entry name" value="PANTOATE--BETA-ALANINE LIGASE"/>
    <property type="match status" value="1"/>
</dbReference>
<dbReference type="InterPro" id="IPR003721">
    <property type="entry name" value="Pantoate_ligase"/>
</dbReference>
<gene>
    <name evidence="12" type="primary">PAN6</name>
    <name evidence="12" type="ORF">PhCBS80983_g02074</name>
</gene>
<evidence type="ECO:0000256" key="9">
    <source>
        <dbReference type="ARBA" id="ARBA00029902"/>
    </source>
</evidence>
<name>A0A507E8F3_9FUNG</name>
<comment type="caution">
    <text evidence="12">The sequence shown here is derived from an EMBL/GenBank/DDBJ whole genome shotgun (WGS) entry which is preliminary data.</text>
</comment>
<reference evidence="12 13" key="1">
    <citation type="journal article" date="2019" name="Sci. Rep.">
        <title>Comparative genomics of chytrid fungi reveal insights into the obligate biotrophic and pathogenic lifestyle of Synchytrium endobioticum.</title>
        <authorList>
            <person name="van de Vossenberg B.T.L.H."/>
            <person name="Warris S."/>
            <person name="Nguyen H.D.T."/>
            <person name="van Gent-Pelzer M.P.E."/>
            <person name="Joly D.L."/>
            <person name="van de Geest H.C."/>
            <person name="Bonants P.J.M."/>
            <person name="Smith D.S."/>
            <person name="Levesque C.A."/>
            <person name="van der Lee T.A.J."/>
        </authorList>
    </citation>
    <scope>NUCLEOTIDE SEQUENCE [LARGE SCALE GENOMIC DNA]</scope>
    <source>
        <strain evidence="12 13">CBS 809.83</strain>
    </source>
</reference>
<sequence>MGALHAGHVSLAKLARQQCDKVVASIFVNPAQFAPTEDLAKYPRTQERDVEMLAEQGVDVIFIPTVKEMYPAGIVLDVSDQRGTFVEVKGKSHQMEGSIRPHFFRGVATVVTKLFNIIQPTKAYFGQKDAQQCAVIRSMVRDLFVPTEIVVGETMREKDGLAMSSRNRYLSPEERAIAPVLYKALSAGAAAFHEKGITRKDELVAIAKGIIETQDGVHLEYLSLADPFSLEELDSIGSNGAILSGAVRVGKTRIIDNCLLGVTTDKWVA</sequence>
<dbReference type="GO" id="GO:0005524">
    <property type="term" value="F:ATP binding"/>
    <property type="evidence" value="ECO:0007669"/>
    <property type="project" value="UniProtKB-KW"/>
</dbReference>
<comment type="similarity">
    <text evidence="2">Belongs to the pantothenate synthetase family.</text>
</comment>
<dbReference type="NCBIfam" id="TIGR00018">
    <property type="entry name" value="panC"/>
    <property type="match status" value="1"/>
</dbReference>
<dbReference type="HAMAP" id="MF_00158">
    <property type="entry name" value="PanC"/>
    <property type="match status" value="1"/>
</dbReference>
<dbReference type="GO" id="GO:0015940">
    <property type="term" value="P:pantothenate biosynthetic process"/>
    <property type="evidence" value="ECO:0007669"/>
    <property type="project" value="UniProtKB-UniPathway"/>
</dbReference>
<organism evidence="12 13">
    <name type="scientific">Powellomyces hirtus</name>
    <dbReference type="NCBI Taxonomy" id="109895"/>
    <lineage>
        <taxon>Eukaryota</taxon>
        <taxon>Fungi</taxon>
        <taxon>Fungi incertae sedis</taxon>
        <taxon>Chytridiomycota</taxon>
        <taxon>Chytridiomycota incertae sedis</taxon>
        <taxon>Chytridiomycetes</taxon>
        <taxon>Spizellomycetales</taxon>
        <taxon>Powellomycetaceae</taxon>
        <taxon>Powellomyces</taxon>
    </lineage>
</organism>
<dbReference type="Pfam" id="PF02569">
    <property type="entry name" value="Pantoate_ligase"/>
    <property type="match status" value="1"/>
</dbReference>
<dbReference type="AlphaFoldDB" id="A0A507E8F3"/>
<evidence type="ECO:0000256" key="5">
    <source>
        <dbReference type="ARBA" id="ARBA00022598"/>
    </source>
</evidence>
<dbReference type="InterPro" id="IPR042176">
    <property type="entry name" value="Pantoate_ligase_C"/>
</dbReference>
<dbReference type="STRING" id="109895.A0A507E8F3"/>
<proteinExistence type="inferred from homology"/>